<evidence type="ECO:0000313" key="2">
    <source>
        <dbReference type="Proteomes" id="UP001152872"/>
    </source>
</evidence>
<keyword evidence="2" id="KW-1185">Reference proteome</keyword>
<dbReference type="Gene3D" id="2.180.10.10">
    <property type="entry name" value="RHS repeat-associated core"/>
    <property type="match status" value="1"/>
</dbReference>
<evidence type="ECO:0000313" key="1">
    <source>
        <dbReference type="EMBL" id="MDG3497284.1"/>
    </source>
</evidence>
<name>A0A9X4MCX0_9CYAN</name>
<reference evidence="1" key="1">
    <citation type="submission" date="2019-05" db="EMBL/GenBank/DDBJ databases">
        <title>Whole genome sequencing of Pseudanabaena catenata USMAC16.</title>
        <authorList>
            <person name="Khan Z."/>
            <person name="Omar W.M."/>
            <person name="Convey P."/>
            <person name="Merican F."/>
            <person name="Najimudin N."/>
        </authorList>
    </citation>
    <scope>NUCLEOTIDE SEQUENCE</scope>
    <source>
        <strain evidence="1">USMAC16</strain>
    </source>
</reference>
<dbReference type="AlphaFoldDB" id="A0A9X4MCX0"/>
<sequence>MIAVQYTYDLDGRMLSVSNEGTANLPTTIMSYSYDNVGNVLSMTDTINGSLGIATTREYDALNRLTVNAQGYKQVIYAYNAISQVISKYLYSVNNLVAETNHTYDNLNRLTNITHSNGTGAIQTLLKLVFLGLSV</sequence>
<protein>
    <submittedName>
        <fullName evidence="1">Uncharacterized protein</fullName>
    </submittedName>
</protein>
<dbReference type="InterPro" id="IPR031325">
    <property type="entry name" value="RHS_repeat"/>
</dbReference>
<dbReference type="Pfam" id="PF05593">
    <property type="entry name" value="RHS_repeat"/>
    <property type="match status" value="1"/>
</dbReference>
<accession>A0A9X4MCX0</accession>
<organism evidence="1 2">
    <name type="scientific">Pseudanabaena catenata USMAC16</name>
    <dbReference type="NCBI Taxonomy" id="1855837"/>
    <lineage>
        <taxon>Bacteria</taxon>
        <taxon>Bacillati</taxon>
        <taxon>Cyanobacteriota</taxon>
        <taxon>Cyanophyceae</taxon>
        <taxon>Pseudanabaenales</taxon>
        <taxon>Pseudanabaenaceae</taxon>
        <taxon>Pseudanabaena</taxon>
    </lineage>
</organism>
<gene>
    <name evidence="1" type="ORF">FEV09_22365</name>
</gene>
<comment type="caution">
    <text evidence="1">The sequence shown here is derived from an EMBL/GenBank/DDBJ whole genome shotgun (WGS) entry which is preliminary data.</text>
</comment>
<proteinExistence type="predicted"/>
<dbReference type="RefSeq" id="WP_009629503.1">
    <property type="nucleotide sequence ID" value="NZ_VBTY01000318.1"/>
</dbReference>
<dbReference type="EMBL" id="VBTY01000318">
    <property type="protein sequence ID" value="MDG3497284.1"/>
    <property type="molecule type" value="Genomic_DNA"/>
</dbReference>
<dbReference type="Proteomes" id="UP001152872">
    <property type="component" value="Unassembled WGS sequence"/>
</dbReference>